<evidence type="ECO:0000256" key="7">
    <source>
        <dbReference type="ARBA" id="ARBA00022723"/>
    </source>
</evidence>
<dbReference type="InterPro" id="IPR029149">
    <property type="entry name" value="Creatin/AminoP/Spt16_N"/>
</dbReference>
<dbReference type="Pfam" id="PF00557">
    <property type="entry name" value="Peptidase_M24"/>
    <property type="match status" value="1"/>
</dbReference>
<comment type="catalytic activity">
    <reaction evidence="1">
        <text>Release of any N-terminal amino acid, including proline, that is linked to proline, even from a dipeptide or tripeptide.</text>
        <dbReference type="EC" id="3.4.11.9"/>
    </reaction>
</comment>
<dbReference type="Gene3D" id="3.90.230.10">
    <property type="entry name" value="Creatinase/methionine aminopeptidase superfamily"/>
    <property type="match status" value="1"/>
</dbReference>
<gene>
    <name evidence="13" type="ORF">FHL15_010680</name>
</gene>
<dbReference type="GO" id="GO:0030145">
    <property type="term" value="F:manganese ion binding"/>
    <property type="evidence" value="ECO:0007669"/>
    <property type="project" value="InterPro"/>
</dbReference>
<evidence type="ECO:0000259" key="12">
    <source>
        <dbReference type="SMART" id="SM01011"/>
    </source>
</evidence>
<organism evidence="13 14">
    <name type="scientific">Xylaria flabelliformis</name>
    <dbReference type="NCBI Taxonomy" id="2512241"/>
    <lineage>
        <taxon>Eukaryota</taxon>
        <taxon>Fungi</taxon>
        <taxon>Dikarya</taxon>
        <taxon>Ascomycota</taxon>
        <taxon>Pezizomycotina</taxon>
        <taxon>Sordariomycetes</taxon>
        <taxon>Xylariomycetidae</taxon>
        <taxon>Xylariales</taxon>
        <taxon>Xylariaceae</taxon>
        <taxon>Xylaria</taxon>
    </lineage>
</organism>
<dbReference type="OrthoDB" id="10261878at2759"/>
<dbReference type="EMBL" id="VFLP01000088">
    <property type="protein sequence ID" value="TRX88424.1"/>
    <property type="molecule type" value="Genomic_DNA"/>
</dbReference>
<sequence length="550" mass="61125">MSSVGIVNRNSFRAYTSIFRLAKSPIYFQGRILQQHIAARHTATRSLAPNTLVPIRAIATPPSPFVSTPRQITTTTATTSRTKPVATMADIDVETVLKGKYPAKAHAKRVVEYIRSKIPDATGVLFLEGRTDHLLEDCDEPVPFRQRRPFMYLTGVDKADCALIYDIETSKSTLFIPPVDPEGVIWTGLPLSAEEALAKYDVDTVLPTTELNPQLARLGGANSKATVFAIAERVSDSVTFLEFGNKDFSVLAEAIDECRVVKDDYEIALIKKANDISSAAHKAVLENVRNARNEYELEGVFIGNCTRQGAKKQAYPSIVASGRSAATLHYVHNDKELAGKDLLLLDAGSEWDTYASDITRTFPISGRFTEQSRAIYEIVLQMQNDCIKMLKEGVWWDDVHVRAHEIAIDGLLSLGILKGDRKEILEARTSTAFLPHGLGHYLGMDTHDTGGHPNYSDPDPMFRYLRVRRNLPAGSVVTVEPGIYFCEFIIRPYLKDPKHSKYIDENVLNNYWDVGGVRIEDNIVITKDGSINLTSAIKDPDELEKVILGN</sequence>
<dbReference type="EC" id="3.4.11.9" evidence="5"/>
<accession>A0A553HKE9</accession>
<evidence type="ECO:0000256" key="4">
    <source>
        <dbReference type="ARBA" id="ARBA00008766"/>
    </source>
</evidence>
<comment type="similarity">
    <text evidence="4">Belongs to the peptidase M24B family.</text>
</comment>
<evidence type="ECO:0000256" key="2">
    <source>
        <dbReference type="ARBA" id="ARBA00001936"/>
    </source>
</evidence>
<dbReference type="FunFam" id="3.90.230.10:FF:000002">
    <property type="entry name" value="Xaa-Pro aminopeptidase 3"/>
    <property type="match status" value="1"/>
</dbReference>
<proteinExistence type="inferred from homology"/>
<evidence type="ECO:0000256" key="8">
    <source>
        <dbReference type="ARBA" id="ARBA00022801"/>
    </source>
</evidence>
<evidence type="ECO:0000313" key="13">
    <source>
        <dbReference type="EMBL" id="TRX88424.1"/>
    </source>
</evidence>
<dbReference type="CDD" id="cd01087">
    <property type="entry name" value="Prolidase"/>
    <property type="match status" value="1"/>
</dbReference>
<keyword evidence="8" id="KW-0378">Hydrolase</keyword>
<evidence type="ECO:0000256" key="11">
    <source>
        <dbReference type="ARBA" id="ARBA00030849"/>
    </source>
</evidence>
<keyword evidence="7" id="KW-0479">Metal-binding</keyword>
<reference evidence="14" key="1">
    <citation type="submission" date="2019-06" db="EMBL/GenBank/DDBJ databases">
        <title>Draft genome sequence of the griseofulvin-producing fungus Xylaria cubensis strain G536.</title>
        <authorList>
            <person name="Mead M.E."/>
            <person name="Raja H.A."/>
            <person name="Steenwyk J.L."/>
            <person name="Knowles S.L."/>
            <person name="Oberlies N.H."/>
            <person name="Rokas A."/>
        </authorList>
    </citation>
    <scope>NUCLEOTIDE SEQUENCE [LARGE SCALE GENOMIC DNA]</scope>
    <source>
        <strain evidence="14">G536</strain>
    </source>
</reference>
<keyword evidence="9" id="KW-0482">Metalloprotease</keyword>
<dbReference type="SMART" id="SM01011">
    <property type="entry name" value="AMP_N"/>
    <property type="match status" value="1"/>
</dbReference>
<evidence type="ECO:0000256" key="6">
    <source>
        <dbReference type="ARBA" id="ARBA00022438"/>
    </source>
</evidence>
<dbReference type="InterPro" id="IPR000994">
    <property type="entry name" value="Pept_M24"/>
</dbReference>
<dbReference type="STRING" id="2512241.A0A553HKE9"/>
<keyword evidence="14" id="KW-1185">Reference proteome</keyword>
<dbReference type="Pfam" id="PF05195">
    <property type="entry name" value="AMP_N"/>
    <property type="match status" value="1"/>
</dbReference>
<evidence type="ECO:0000313" key="14">
    <source>
        <dbReference type="Proteomes" id="UP000319160"/>
    </source>
</evidence>
<dbReference type="PANTHER" id="PTHR43226">
    <property type="entry name" value="XAA-PRO AMINOPEPTIDASE 3"/>
    <property type="match status" value="1"/>
</dbReference>
<feature type="domain" description="Aminopeptidase P N-terminal" evidence="12">
    <location>
        <begin position="101"/>
        <end position="235"/>
    </location>
</feature>
<dbReference type="SUPFAM" id="SSF53092">
    <property type="entry name" value="Creatinase/prolidase N-terminal domain"/>
    <property type="match status" value="1"/>
</dbReference>
<dbReference type="InterPro" id="IPR036005">
    <property type="entry name" value="Creatinase/aminopeptidase-like"/>
</dbReference>
<comment type="caution">
    <text evidence="13">The sequence shown here is derived from an EMBL/GenBank/DDBJ whole genome shotgun (WGS) entry which is preliminary data.</text>
</comment>
<keyword evidence="6" id="KW-0031">Aminopeptidase</keyword>
<dbReference type="SUPFAM" id="SSF55920">
    <property type="entry name" value="Creatinase/aminopeptidase"/>
    <property type="match status" value="1"/>
</dbReference>
<evidence type="ECO:0000256" key="3">
    <source>
        <dbReference type="ARBA" id="ARBA00002443"/>
    </source>
</evidence>
<comment type="cofactor">
    <cofactor evidence="2">
        <name>Mn(2+)</name>
        <dbReference type="ChEBI" id="CHEBI:29035"/>
    </cofactor>
</comment>
<evidence type="ECO:0000256" key="1">
    <source>
        <dbReference type="ARBA" id="ARBA00001424"/>
    </source>
</evidence>
<evidence type="ECO:0000256" key="5">
    <source>
        <dbReference type="ARBA" id="ARBA00012574"/>
    </source>
</evidence>
<keyword evidence="6" id="KW-0645">Protease</keyword>
<comment type="function">
    <text evidence="3">Catalyzes the removal of a penultimate prolyl residue from the N-termini of peptides.</text>
</comment>
<dbReference type="GO" id="GO:0006508">
    <property type="term" value="P:proteolysis"/>
    <property type="evidence" value="ECO:0007669"/>
    <property type="project" value="TreeGrafter"/>
</dbReference>
<dbReference type="Proteomes" id="UP000319160">
    <property type="component" value="Unassembled WGS sequence"/>
</dbReference>
<dbReference type="InterPro" id="IPR007865">
    <property type="entry name" value="Aminopep_P_N"/>
</dbReference>
<dbReference type="InterPro" id="IPR052433">
    <property type="entry name" value="X-Pro_dipept-like"/>
</dbReference>
<dbReference type="GO" id="GO:0070006">
    <property type="term" value="F:metalloaminopeptidase activity"/>
    <property type="evidence" value="ECO:0007669"/>
    <property type="project" value="InterPro"/>
</dbReference>
<keyword evidence="10" id="KW-0464">Manganese</keyword>
<dbReference type="PANTHER" id="PTHR43226:SF1">
    <property type="entry name" value="XAA-PRO DIPEPTIDASE"/>
    <property type="match status" value="1"/>
</dbReference>
<evidence type="ECO:0000256" key="9">
    <source>
        <dbReference type="ARBA" id="ARBA00023049"/>
    </source>
</evidence>
<name>A0A553HKE9_9PEZI</name>
<protein>
    <recommendedName>
        <fullName evidence="5">Xaa-Pro aminopeptidase</fullName>
        <ecNumber evidence="5">3.4.11.9</ecNumber>
    </recommendedName>
    <alternativeName>
        <fullName evidence="11">Aminoacylproline aminopeptidase</fullName>
    </alternativeName>
</protein>
<dbReference type="Gene3D" id="3.40.350.10">
    <property type="entry name" value="Creatinase/prolidase N-terminal domain"/>
    <property type="match status" value="1"/>
</dbReference>
<evidence type="ECO:0000256" key="10">
    <source>
        <dbReference type="ARBA" id="ARBA00023211"/>
    </source>
</evidence>
<dbReference type="AlphaFoldDB" id="A0A553HKE9"/>